<feature type="domain" description="HAMP" evidence="6">
    <location>
        <begin position="213"/>
        <end position="265"/>
    </location>
</feature>
<protein>
    <submittedName>
        <fullName evidence="7">Methyl-accepting chemotaxis protein</fullName>
    </submittedName>
</protein>
<evidence type="ECO:0000256" key="3">
    <source>
        <dbReference type="PROSITE-ProRule" id="PRU00284"/>
    </source>
</evidence>
<gene>
    <name evidence="7" type="ORF">psyc5s11_10610</name>
</gene>
<dbReference type="Pfam" id="PF12729">
    <property type="entry name" value="4HB_MCP_1"/>
    <property type="match status" value="1"/>
</dbReference>
<dbReference type="InterPro" id="IPR003660">
    <property type="entry name" value="HAMP_dom"/>
</dbReference>
<dbReference type="Proteomes" id="UP000824633">
    <property type="component" value="Chromosome"/>
</dbReference>
<dbReference type="SUPFAM" id="SSF58104">
    <property type="entry name" value="Methyl-accepting chemotaxis protein (MCP) signaling domain"/>
    <property type="match status" value="1"/>
</dbReference>
<dbReference type="EMBL" id="AP024849">
    <property type="protein sequence ID" value="BCZ44994.1"/>
    <property type="molecule type" value="Genomic_DNA"/>
</dbReference>
<evidence type="ECO:0000256" key="2">
    <source>
        <dbReference type="ARBA" id="ARBA00029447"/>
    </source>
</evidence>
<dbReference type="PROSITE" id="PS50111">
    <property type="entry name" value="CHEMOTAXIS_TRANSDUC_2"/>
    <property type="match status" value="1"/>
</dbReference>
<evidence type="ECO:0000259" key="6">
    <source>
        <dbReference type="PROSITE" id="PS50885"/>
    </source>
</evidence>
<keyword evidence="1 3" id="KW-0807">Transducer</keyword>
<evidence type="ECO:0000259" key="5">
    <source>
        <dbReference type="PROSITE" id="PS50111"/>
    </source>
</evidence>
<keyword evidence="4" id="KW-0812">Transmembrane</keyword>
<evidence type="ECO:0000256" key="1">
    <source>
        <dbReference type="ARBA" id="ARBA00023224"/>
    </source>
</evidence>
<keyword evidence="8" id="KW-1185">Reference proteome</keyword>
<keyword evidence="4" id="KW-0472">Membrane</keyword>
<sequence length="571" mass="62084">MKWFSNLKIIHKLVSAFILVGLFIGIVGSIGIYSMRNMNKNLENIYENDLAKIKYINELRLNSISGERDMLLVANPGFRLGLDSFKKTLETTKASEDKSIANYKTILTTDSDRNELAEFEKLLASSRVISDKIINLAEAGNYADTGGLMSEYGQGILANKLAFLDKQVELVSENARVDYDNSQLVYRSTVVKTIVVTVFGLFIAVILGIIISTTISSQIKKIIIVAKALGENDLSKTADIDNNSETGILAKALNKSILNLKVLIEEISTGAANISTVSEEICATTEEISAKMDVVNESVRQVSLGAEQLSATTQEINATTESISANVADVAEKANEGNKSANNIEIKANQFRKTAENSTSTSNQVYLEKQESIVKAIEEGKVVNQVKIMADEIGNIASQTNLLALNAAIEAARAGEQGKGFAVVADEVRKLAEQSSATVKNIQDVTQKVQQAFDNISRTANDVLNFIDSKVKVDYELFVDTGKQYGNDALEFSDLSSDIVDSMNTVNETISEIKNAIETVSATAEESAASSEEILVSVNESTMAIQEITKTSQDQAVLAERLNSMVQKFKL</sequence>
<dbReference type="Gene3D" id="1.10.287.950">
    <property type="entry name" value="Methyl-accepting chemotaxis protein"/>
    <property type="match status" value="1"/>
</dbReference>
<name>A0ABN6IS04_9CLOT</name>
<organism evidence="7 8">
    <name type="scientific">Clostridium gelidum</name>
    <dbReference type="NCBI Taxonomy" id="704125"/>
    <lineage>
        <taxon>Bacteria</taxon>
        <taxon>Bacillati</taxon>
        <taxon>Bacillota</taxon>
        <taxon>Clostridia</taxon>
        <taxon>Eubacteriales</taxon>
        <taxon>Clostridiaceae</taxon>
        <taxon>Clostridium</taxon>
    </lineage>
</organism>
<dbReference type="PRINTS" id="PR00260">
    <property type="entry name" value="CHEMTRNSDUCR"/>
</dbReference>
<proteinExistence type="inferred from homology"/>
<keyword evidence="4" id="KW-1133">Transmembrane helix</keyword>
<reference evidence="8" key="1">
    <citation type="submission" date="2021-07" db="EMBL/GenBank/DDBJ databases">
        <title>Complete genome sequencing of a Clostridium isolate.</title>
        <authorList>
            <person name="Ueki A."/>
            <person name="Tonouchi A."/>
        </authorList>
    </citation>
    <scope>NUCLEOTIDE SEQUENCE [LARGE SCALE GENOMIC DNA]</scope>
    <source>
        <strain evidence="8">C5S11</strain>
    </source>
</reference>
<dbReference type="PROSITE" id="PS50885">
    <property type="entry name" value="HAMP"/>
    <property type="match status" value="1"/>
</dbReference>
<dbReference type="Pfam" id="PF00015">
    <property type="entry name" value="MCPsignal"/>
    <property type="match status" value="1"/>
</dbReference>
<dbReference type="PANTHER" id="PTHR32089:SF112">
    <property type="entry name" value="LYSOZYME-LIKE PROTEIN-RELATED"/>
    <property type="match status" value="1"/>
</dbReference>
<evidence type="ECO:0000313" key="7">
    <source>
        <dbReference type="EMBL" id="BCZ44994.1"/>
    </source>
</evidence>
<dbReference type="InterPro" id="IPR024478">
    <property type="entry name" value="HlyB_4HB_MCP"/>
</dbReference>
<dbReference type="InterPro" id="IPR004089">
    <property type="entry name" value="MCPsignal_dom"/>
</dbReference>
<dbReference type="Pfam" id="PF00672">
    <property type="entry name" value="HAMP"/>
    <property type="match status" value="1"/>
</dbReference>
<evidence type="ECO:0000256" key="4">
    <source>
        <dbReference type="SAM" id="Phobius"/>
    </source>
</evidence>
<feature type="transmembrane region" description="Helical" evidence="4">
    <location>
        <begin position="13"/>
        <end position="33"/>
    </location>
</feature>
<dbReference type="RefSeq" id="WP_224036636.1">
    <property type="nucleotide sequence ID" value="NZ_AP024849.1"/>
</dbReference>
<feature type="domain" description="Methyl-accepting transducer" evidence="5">
    <location>
        <begin position="284"/>
        <end position="542"/>
    </location>
</feature>
<dbReference type="Gene3D" id="6.10.340.10">
    <property type="match status" value="1"/>
</dbReference>
<dbReference type="PANTHER" id="PTHR32089">
    <property type="entry name" value="METHYL-ACCEPTING CHEMOTAXIS PROTEIN MCPB"/>
    <property type="match status" value="1"/>
</dbReference>
<accession>A0ABN6IS04</accession>
<dbReference type="InterPro" id="IPR004090">
    <property type="entry name" value="Chemotax_Me-accpt_rcpt"/>
</dbReference>
<feature type="transmembrane region" description="Helical" evidence="4">
    <location>
        <begin position="190"/>
        <end position="211"/>
    </location>
</feature>
<evidence type="ECO:0000313" key="8">
    <source>
        <dbReference type="Proteomes" id="UP000824633"/>
    </source>
</evidence>
<comment type="similarity">
    <text evidence="2">Belongs to the methyl-accepting chemotaxis (MCP) protein family.</text>
</comment>
<dbReference type="SMART" id="SM00283">
    <property type="entry name" value="MA"/>
    <property type="match status" value="1"/>
</dbReference>